<feature type="region of interest" description="Disordered" evidence="1">
    <location>
        <begin position="518"/>
        <end position="561"/>
    </location>
</feature>
<evidence type="ECO:0000256" key="1">
    <source>
        <dbReference type="SAM" id="MobiDB-lite"/>
    </source>
</evidence>
<feature type="region of interest" description="Disordered" evidence="1">
    <location>
        <begin position="322"/>
        <end position="352"/>
    </location>
</feature>
<feature type="region of interest" description="Disordered" evidence="1">
    <location>
        <begin position="751"/>
        <end position="800"/>
    </location>
</feature>
<dbReference type="EMBL" id="JANAVB010039819">
    <property type="protein sequence ID" value="KAJ6799270.1"/>
    <property type="molecule type" value="Genomic_DNA"/>
</dbReference>
<feature type="compositionally biased region" description="Polar residues" evidence="1">
    <location>
        <begin position="841"/>
        <end position="850"/>
    </location>
</feature>
<reference evidence="2" key="1">
    <citation type="journal article" date="2023" name="GigaByte">
        <title>Genome assembly of the bearded iris, Iris pallida Lam.</title>
        <authorList>
            <person name="Bruccoleri R.E."/>
            <person name="Oakeley E.J."/>
            <person name="Faust A.M.E."/>
            <person name="Altorfer M."/>
            <person name="Dessus-Babus S."/>
            <person name="Burckhardt D."/>
            <person name="Oertli M."/>
            <person name="Naumann U."/>
            <person name="Petersen F."/>
            <person name="Wong J."/>
        </authorList>
    </citation>
    <scope>NUCLEOTIDE SEQUENCE</scope>
    <source>
        <strain evidence="2">GSM-AAB239-AS_SAM_17_03QT</strain>
    </source>
</reference>
<feature type="compositionally biased region" description="Basic and acidic residues" evidence="1">
    <location>
        <begin position="690"/>
        <end position="701"/>
    </location>
</feature>
<gene>
    <name evidence="2" type="ORF">M6B38_208395</name>
</gene>
<dbReference type="Proteomes" id="UP001140949">
    <property type="component" value="Unassembled WGS sequence"/>
</dbReference>
<sequence>MKRELSSSDKHSELGKNTAFRPVVENENVLLPSKSSLTCNLQHSSSRGHGIGKCSLKQESLDNSSFDLPLPRECTSCGSQRKMDDGPRFDLNIAASALDEPLSVSVMEQAGNESLGQEGLLFKNSGSVCPLMLPKKSDESDNCLRLSNLSQSTDQHSDSGISLDLQLKQPRRPGPQFSWTDTGPGIQDSGTDLSLSLAGKLSGDSPSVQPVPIKETIQKNNSVVEFSLPKLRRPTHVKSEQCEITLQDAASIGAGSMSRDPKASSLHVSLTKLTATSCCAKNVGDSVGGKISSSESKFEIDLNYKPVYSGDNMHHVPRRITASAPSEASKITEKGPSQATSHSPTPDSNESLCYDEVPKNACFSGDARGNAEKASVFVSKSLEFEGNEFSAAKDTPTEMDASLLLDSVALKDNETADMDDNETSAGAGIGDLTGAIASDGEDLKSPKIAADIAHMEPGRTSNVTGNNDKVEVPSEVDEESCDFDYEPNVSQHVGETLLEQLDDDDNYEYEDVEVTVANDEGESSVERTEERMLQGDEGEDSTNVNKHPMKPLHEDGNDKHRESHVDFVDKRESGITKPEILLPLSGERPVNFAYRANEESIARPTNRGGNNNVRRQERTARGMVFVANGCASNQGNWRGKQNRPIMQYTGPNRSSYKKMKRNNTIPVTSYDEGRRFSKNVYRRGTPHSWRPSERSHDNQFHRPEAENSLQQFGRQRSDCTWVRGDPARIKNAQEDDFTVTSDYSIRTGGRPVKKWFRDERSDVPHPPPPSQAHNGNEGRMSGGFQNASRPMKNIGPRSRYIERDVPHFRVENDYREKFLPELQDETPDRSFSYAHKHYDQVENTQRSSHSPLHCGPLHASPSCLNSSQRPSDDQSRQHLSLHGKSPEICNGRPELIHRKPIRGRREPHFQPSLQHPRFVRRQEPIFDDEGGDRPLTKQPPRIVGSTRWEDDQNIGSNPEQIRGGFQPLQHDGYSDYVGGAEFDKDGGDERHAITRPLRQQLYGERQGVAESSHLRPNRYNFKKGRNGIVYNGSPVKRRR</sequence>
<accession>A0AAX6E5N7</accession>
<feature type="region of interest" description="Disordered" evidence="1">
    <location>
        <begin position="840"/>
        <end position="893"/>
    </location>
</feature>
<feature type="compositionally biased region" description="Polar residues" evidence="1">
    <location>
        <begin position="335"/>
        <end position="351"/>
    </location>
</feature>
<reference evidence="2" key="2">
    <citation type="submission" date="2023-04" db="EMBL/GenBank/DDBJ databases">
        <authorList>
            <person name="Bruccoleri R.E."/>
            <person name="Oakeley E.J."/>
            <person name="Faust A.-M."/>
            <person name="Dessus-Babus S."/>
            <person name="Altorfer M."/>
            <person name="Burckhardt D."/>
            <person name="Oertli M."/>
            <person name="Naumann U."/>
            <person name="Petersen F."/>
            <person name="Wong J."/>
        </authorList>
    </citation>
    <scope>NUCLEOTIDE SEQUENCE</scope>
    <source>
        <strain evidence="2">GSM-AAB239-AS_SAM_17_03QT</strain>
        <tissue evidence="2">Leaf</tissue>
    </source>
</reference>
<organism evidence="2 3">
    <name type="scientific">Iris pallida</name>
    <name type="common">Sweet iris</name>
    <dbReference type="NCBI Taxonomy" id="29817"/>
    <lineage>
        <taxon>Eukaryota</taxon>
        <taxon>Viridiplantae</taxon>
        <taxon>Streptophyta</taxon>
        <taxon>Embryophyta</taxon>
        <taxon>Tracheophyta</taxon>
        <taxon>Spermatophyta</taxon>
        <taxon>Magnoliopsida</taxon>
        <taxon>Liliopsida</taxon>
        <taxon>Asparagales</taxon>
        <taxon>Iridaceae</taxon>
        <taxon>Iridoideae</taxon>
        <taxon>Irideae</taxon>
        <taxon>Iris</taxon>
    </lineage>
</organism>
<dbReference type="AlphaFoldDB" id="A0AAX6E5N7"/>
<feature type="region of interest" description="Disordered" evidence="1">
    <location>
        <begin position="925"/>
        <end position="954"/>
    </location>
</feature>
<keyword evidence="3" id="KW-1185">Reference proteome</keyword>
<feature type="region of interest" description="Disordered" evidence="1">
    <location>
        <begin position="1007"/>
        <end position="1039"/>
    </location>
</feature>
<proteinExistence type="predicted"/>
<evidence type="ECO:0000313" key="3">
    <source>
        <dbReference type="Proteomes" id="UP001140949"/>
    </source>
</evidence>
<feature type="compositionally biased region" description="Basic and acidic residues" evidence="1">
    <location>
        <begin position="551"/>
        <end position="561"/>
    </location>
</feature>
<feature type="region of interest" description="Disordered" evidence="1">
    <location>
        <begin position="166"/>
        <end position="192"/>
    </location>
</feature>
<evidence type="ECO:0000313" key="2">
    <source>
        <dbReference type="EMBL" id="KAJ6799270.1"/>
    </source>
</evidence>
<comment type="caution">
    <text evidence="2">The sequence shown here is derived from an EMBL/GenBank/DDBJ whole genome shotgun (WGS) entry which is preliminary data.</text>
</comment>
<protein>
    <submittedName>
        <fullName evidence="2">Uncharacterized protein</fullName>
    </submittedName>
</protein>
<feature type="region of interest" description="Disordered" evidence="1">
    <location>
        <begin position="682"/>
        <end position="701"/>
    </location>
</feature>
<name>A0AAX6E5N7_IRIPA</name>
<feature type="compositionally biased region" description="Basic and acidic residues" evidence="1">
    <location>
        <begin position="524"/>
        <end position="534"/>
    </location>
</feature>